<feature type="transmembrane region" description="Helical" evidence="6">
    <location>
        <begin position="434"/>
        <end position="454"/>
    </location>
</feature>
<keyword evidence="2 6" id="KW-0812">Transmembrane</keyword>
<feature type="transmembrane region" description="Helical" evidence="6">
    <location>
        <begin position="36"/>
        <end position="56"/>
    </location>
</feature>
<reference evidence="7" key="1">
    <citation type="submission" date="2022-03" db="EMBL/GenBank/DDBJ databases">
        <authorList>
            <person name="Martin C."/>
        </authorList>
    </citation>
    <scope>NUCLEOTIDE SEQUENCE</scope>
</reference>
<dbReference type="PANTHER" id="PTHR10924:SF6">
    <property type="entry name" value="SOLUTE CARRIER FAMILY 49 MEMBER A3"/>
    <property type="match status" value="1"/>
</dbReference>
<dbReference type="Pfam" id="PF07690">
    <property type="entry name" value="MFS_1"/>
    <property type="match status" value="1"/>
</dbReference>
<dbReference type="EMBL" id="CAIIXF020000005">
    <property type="protein sequence ID" value="CAH1782577.1"/>
    <property type="molecule type" value="Genomic_DNA"/>
</dbReference>
<feature type="transmembrane region" description="Helical" evidence="6">
    <location>
        <begin position="172"/>
        <end position="193"/>
    </location>
</feature>
<dbReference type="GO" id="GO:0022857">
    <property type="term" value="F:transmembrane transporter activity"/>
    <property type="evidence" value="ECO:0007669"/>
    <property type="project" value="InterPro"/>
</dbReference>
<feature type="compositionally biased region" description="Polar residues" evidence="5">
    <location>
        <begin position="485"/>
        <end position="497"/>
    </location>
</feature>
<dbReference type="AlphaFoldDB" id="A0A8S4NR27"/>
<dbReference type="CDD" id="cd17399">
    <property type="entry name" value="MFS_MFSD7"/>
    <property type="match status" value="1"/>
</dbReference>
<evidence type="ECO:0000256" key="2">
    <source>
        <dbReference type="ARBA" id="ARBA00022692"/>
    </source>
</evidence>
<dbReference type="OrthoDB" id="422206at2759"/>
<feature type="transmembrane region" description="Helical" evidence="6">
    <location>
        <begin position="384"/>
        <end position="404"/>
    </location>
</feature>
<evidence type="ECO:0000256" key="1">
    <source>
        <dbReference type="ARBA" id="ARBA00004141"/>
    </source>
</evidence>
<sequence length="506" mass="54241">MMSSPNETSPLISVLSPGNSQKMESSGEYIVYSRRWYILAVLCILNISNAMIWICFSPIANITHEYYNVDDMSVNWLSLIYLVVCIPLGLVASWMLDTFGLRFGIILGAWLNAIGAIIRVVSTLDIGSNIKFPLVLTGQSIAASAQPLLLFAPTKMAALWFSDGQRATANMIASMSNPLGILIANVVSPAIVYDVSKFQLMIIIFAIPAGVGVIMATAGIWSSVPPTPPTSSAANVSEPFFEGLKKLAKNKAYWVLAISFGSGLGLFTSLTTLLEQILCPRGYGNSFSGLCGALLIAFGILGAAIAGIIVDKTKKFEEVAKLLYGFAAISGVFFALIAREINQAVLIAVATSLFGMFGFALYPICLELSVECSYPVGEAVSAGGLIISGQIQGIIFIIVMQVLAQDLSPFQRQFQNCENGSAPIEKQDIKDFTIPLLAFCAVAAAASTFLIFGFKTEYKRLLAEQQLAAERILHYDSGIYNPAAANQSLESQPSSDAQTDKMAADS</sequence>
<dbReference type="InterPro" id="IPR011701">
    <property type="entry name" value="MFS"/>
</dbReference>
<evidence type="ECO:0008006" key="9">
    <source>
        <dbReference type="Google" id="ProtNLM"/>
    </source>
</evidence>
<keyword evidence="4 6" id="KW-0472">Membrane</keyword>
<keyword evidence="8" id="KW-1185">Reference proteome</keyword>
<comment type="subcellular location">
    <subcellularLocation>
        <location evidence="1">Membrane</location>
        <topology evidence="1">Multi-pass membrane protein</topology>
    </subcellularLocation>
</comment>
<feature type="transmembrane region" description="Helical" evidence="6">
    <location>
        <begin position="286"/>
        <end position="310"/>
    </location>
</feature>
<keyword evidence="3 6" id="KW-1133">Transmembrane helix</keyword>
<protein>
    <recommendedName>
        <fullName evidence="9">Major facilitator superfamily (MFS) profile domain-containing protein</fullName>
    </recommendedName>
</protein>
<evidence type="ECO:0000256" key="4">
    <source>
        <dbReference type="ARBA" id="ARBA00023136"/>
    </source>
</evidence>
<organism evidence="7 8">
    <name type="scientific">Owenia fusiformis</name>
    <name type="common">Polychaete worm</name>
    <dbReference type="NCBI Taxonomy" id="6347"/>
    <lineage>
        <taxon>Eukaryota</taxon>
        <taxon>Metazoa</taxon>
        <taxon>Spiralia</taxon>
        <taxon>Lophotrochozoa</taxon>
        <taxon>Annelida</taxon>
        <taxon>Polychaeta</taxon>
        <taxon>Sedentaria</taxon>
        <taxon>Canalipalpata</taxon>
        <taxon>Sabellida</taxon>
        <taxon>Oweniida</taxon>
        <taxon>Oweniidae</taxon>
        <taxon>Owenia</taxon>
    </lineage>
</organism>
<feature type="transmembrane region" description="Helical" evidence="6">
    <location>
        <begin position="200"/>
        <end position="221"/>
    </location>
</feature>
<evidence type="ECO:0000256" key="6">
    <source>
        <dbReference type="SAM" id="Phobius"/>
    </source>
</evidence>
<feature type="transmembrane region" description="Helical" evidence="6">
    <location>
        <begin position="345"/>
        <end position="364"/>
    </location>
</feature>
<dbReference type="PANTHER" id="PTHR10924">
    <property type="entry name" value="MAJOR FACILITATOR SUPERFAMILY PROTEIN-RELATED"/>
    <property type="match status" value="1"/>
</dbReference>
<proteinExistence type="predicted"/>
<feature type="transmembrane region" description="Helical" evidence="6">
    <location>
        <begin position="252"/>
        <end position="274"/>
    </location>
</feature>
<evidence type="ECO:0000313" key="8">
    <source>
        <dbReference type="Proteomes" id="UP000749559"/>
    </source>
</evidence>
<evidence type="ECO:0000256" key="3">
    <source>
        <dbReference type="ARBA" id="ARBA00022989"/>
    </source>
</evidence>
<name>A0A8S4NR27_OWEFU</name>
<feature type="region of interest" description="Disordered" evidence="5">
    <location>
        <begin position="485"/>
        <end position="506"/>
    </location>
</feature>
<evidence type="ECO:0000256" key="5">
    <source>
        <dbReference type="SAM" id="MobiDB-lite"/>
    </source>
</evidence>
<dbReference type="GO" id="GO:0016020">
    <property type="term" value="C:membrane"/>
    <property type="evidence" value="ECO:0007669"/>
    <property type="project" value="UniProtKB-SubCell"/>
</dbReference>
<feature type="region of interest" description="Disordered" evidence="5">
    <location>
        <begin position="1"/>
        <end position="22"/>
    </location>
</feature>
<feature type="transmembrane region" description="Helical" evidence="6">
    <location>
        <begin position="133"/>
        <end position="152"/>
    </location>
</feature>
<dbReference type="SUPFAM" id="SSF103473">
    <property type="entry name" value="MFS general substrate transporter"/>
    <property type="match status" value="1"/>
</dbReference>
<feature type="transmembrane region" description="Helical" evidence="6">
    <location>
        <begin position="76"/>
        <end position="95"/>
    </location>
</feature>
<dbReference type="Gene3D" id="1.20.1250.20">
    <property type="entry name" value="MFS general substrate transporter like domains"/>
    <property type="match status" value="2"/>
</dbReference>
<comment type="caution">
    <text evidence="7">The sequence shown here is derived from an EMBL/GenBank/DDBJ whole genome shotgun (WGS) entry which is preliminary data.</text>
</comment>
<accession>A0A8S4NR27</accession>
<dbReference type="Proteomes" id="UP000749559">
    <property type="component" value="Unassembled WGS sequence"/>
</dbReference>
<dbReference type="InterPro" id="IPR036259">
    <property type="entry name" value="MFS_trans_sf"/>
</dbReference>
<evidence type="ECO:0000313" key="7">
    <source>
        <dbReference type="EMBL" id="CAH1782577.1"/>
    </source>
</evidence>
<feature type="transmembrane region" description="Helical" evidence="6">
    <location>
        <begin position="322"/>
        <end position="338"/>
    </location>
</feature>
<dbReference type="InterPro" id="IPR049680">
    <property type="entry name" value="FLVCR1-2_SLC49-like"/>
</dbReference>
<gene>
    <name evidence="7" type="ORF">OFUS_LOCUS9010</name>
</gene>
<feature type="transmembrane region" description="Helical" evidence="6">
    <location>
        <begin position="101"/>
        <end position="121"/>
    </location>
</feature>